<name>A0A5A7QN90_STRAF</name>
<keyword evidence="3" id="KW-1185">Reference proteome</keyword>
<dbReference type="Proteomes" id="UP000325081">
    <property type="component" value="Unassembled WGS sequence"/>
</dbReference>
<organism evidence="2 3">
    <name type="scientific">Striga asiatica</name>
    <name type="common">Asiatic witchweed</name>
    <name type="synonym">Buchnera asiatica</name>
    <dbReference type="NCBI Taxonomy" id="4170"/>
    <lineage>
        <taxon>Eukaryota</taxon>
        <taxon>Viridiplantae</taxon>
        <taxon>Streptophyta</taxon>
        <taxon>Embryophyta</taxon>
        <taxon>Tracheophyta</taxon>
        <taxon>Spermatophyta</taxon>
        <taxon>Magnoliopsida</taxon>
        <taxon>eudicotyledons</taxon>
        <taxon>Gunneridae</taxon>
        <taxon>Pentapetalae</taxon>
        <taxon>asterids</taxon>
        <taxon>lamiids</taxon>
        <taxon>Lamiales</taxon>
        <taxon>Orobanchaceae</taxon>
        <taxon>Buchnereae</taxon>
        <taxon>Striga</taxon>
    </lineage>
</organism>
<sequence length="107" mass="11816">MINGMKSVKLKLNMQVAGDEMTREIRLKNNNQKGTVRASFMVIGALAAAMAEDGSEPRDQESGSIKSREQIDGVRASTPEIWSSEEKPSNPPATKIDRKRDLEEDVV</sequence>
<evidence type="ECO:0000256" key="1">
    <source>
        <dbReference type="SAM" id="MobiDB-lite"/>
    </source>
</evidence>
<reference evidence="3" key="1">
    <citation type="journal article" date="2019" name="Curr. Biol.">
        <title>Genome Sequence of Striga asiatica Provides Insight into the Evolution of Plant Parasitism.</title>
        <authorList>
            <person name="Yoshida S."/>
            <person name="Kim S."/>
            <person name="Wafula E.K."/>
            <person name="Tanskanen J."/>
            <person name="Kim Y.M."/>
            <person name="Honaas L."/>
            <person name="Yang Z."/>
            <person name="Spallek T."/>
            <person name="Conn C.E."/>
            <person name="Ichihashi Y."/>
            <person name="Cheong K."/>
            <person name="Cui S."/>
            <person name="Der J.P."/>
            <person name="Gundlach H."/>
            <person name="Jiao Y."/>
            <person name="Hori C."/>
            <person name="Ishida J.K."/>
            <person name="Kasahara H."/>
            <person name="Kiba T."/>
            <person name="Kim M.S."/>
            <person name="Koo N."/>
            <person name="Laohavisit A."/>
            <person name="Lee Y.H."/>
            <person name="Lumba S."/>
            <person name="McCourt P."/>
            <person name="Mortimer J.C."/>
            <person name="Mutuku J.M."/>
            <person name="Nomura T."/>
            <person name="Sasaki-Sekimoto Y."/>
            <person name="Seto Y."/>
            <person name="Wang Y."/>
            <person name="Wakatake T."/>
            <person name="Sakakibara H."/>
            <person name="Demura T."/>
            <person name="Yamaguchi S."/>
            <person name="Yoneyama K."/>
            <person name="Manabe R.I."/>
            <person name="Nelson D.C."/>
            <person name="Schulman A.H."/>
            <person name="Timko M.P."/>
            <person name="dePamphilis C.W."/>
            <person name="Choi D."/>
            <person name="Shirasu K."/>
        </authorList>
    </citation>
    <scope>NUCLEOTIDE SEQUENCE [LARGE SCALE GENOMIC DNA]</scope>
    <source>
        <strain evidence="3">cv. UVA1</strain>
    </source>
</reference>
<dbReference type="AlphaFoldDB" id="A0A5A7QN90"/>
<proteinExistence type="predicted"/>
<feature type="compositionally biased region" description="Basic and acidic residues" evidence="1">
    <location>
        <begin position="55"/>
        <end position="72"/>
    </location>
</feature>
<evidence type="ECO:0000313" key="3">
    <source>
        <dbReference type="Proteomes" id="UP000325081"/>
    </source>
</evidence>
<comment type="caution">
    <text evidence="2">The sequence shown here is derived from an EMBL/GenBank/DDBJ whole genome shotgun (WGS) entry which is preliminary data.</text>
</comment>
<accession>A0A5A7QN90</accession>
<protein>
    <submittedName>
        <fullName evidence="2">Metalloendopeptidases</fullName>
    </submittedName>
</protein>
<feature type="region of interest" description="Disordered" evidence="1">
    <location>
        <begin position="50"/>
        <end position="107"/>
    </location>
</feature>
<feature type="compositionally biased region" description="Basic and acidic residues" evidence="1">
    <location>
        <begin position="95"/>
        <end position="107"/>
    </location>
</feature>
<gene>
    <name evidence="2" type="ORF">STAS_23677</name>
</gene>
<evidence type="ECO:0000313" key="2">
    <source>
        <dbReference type="EMBL" id="GER46630.1"/>
    </source>
</evidence>
<dbReference type="EMBL" id="BKCP01007626">
    <property type="protein sequence ID" value="GER46630.1"/>
    <property type="molecule type" value="Genomic_DNA"/>
</dbReference>